<dbReference type="OrthoDB" id="1741137at2759"/>
<reference evidence="2" key="1">
    <citation type="journal article" date="2018" name="Gigascience">
        <title>Genome assembly of the Pink Ipe (Handroanthus impetiginosus, Bignoniaceae), a highly valued, ecologically keystone Neotropical timber forest tree.</title>
        <authorList>
            <person name="Silva-Junior O.B."/>
            <person name="Grattapaglia D."/>
            <person name="Novaes E."/>
            <person name="Collevatti R.G."/>
        </authorList>
    </citation>
    <scope>NUCLEOTIDE SEQUENCE [LARGE SCALE GENOMIC DNA]</scope>
    <source>
        <strain evidence="2">cv. UFG-1</strain>
    </source>
</reference>
<gene>
    <name evidence="1" type="ORF">CDL12_11463</name>
</gene>
<sequence length="143" mass="16089">MEEHVGQPPECMRMVLFEEIYLLKRLLEDLKGTVDGLLEFVEGRVTSISQDVEALTDVVNIKIDAITTDVRLLKRAVVSDTANNRPSSSKVKVPKPKPFGGARSAKELKIFLWDMKNYFQAAKVPDGEKVFITIMYLVGDAKF</sequence>
<dbReference type="AlphaFoldDB" id="A0A2G9HEC8"/>
<name>A0A2G9HEC8_9LAMI</name>
<accession>A0A2G9HEC8</accession>
<organism evidence="1 2">
    <name type="scientific">Handroanthus impetiginosus</name>
    <dbReference type="NCBI Taxonomy" id="429701"/>
    <lineage>
        <taxon>Eukaryota</taxon>
        <taxon>Viridiplantae</taxon>
        <taxon>Streptophyta</taxon>
        <taxon>Embryophyta</taxon>
        <taxon>Tracheophyta</taxon>
        <taxon>Spermatophyta</taxon>
        <taxon>Magnoliopsida</taxon>
        <taxon>eudicotyledons</taxon>
        <taxon>Gunneridae</taxon>
        <taxon>Pentapetalae</taxon>
        <taxon>asterids</taxon>
        <taxon>lamiids</taxon>
        <taxon>Lamiales</taxon>
        <taxon>Bignoniaceae</taxon>
        <taxon>Crescentiina</taxon>
        <taxon>Tabebuia alliance</taxon>
        <taxon>Handroanthus</taxon>
    </lineage>
</organism>
<dbReference type="STRING" id="429701.A0A2G9HEC8"/>
<dbReference type="Proteomes" id="UP000231279">
    <property type="component" value="Unassembled WGS sequence"/>
</dbReference>
<protein>
    <submittedName>
        <fullName evidence="1">Uncharacterized protein</fullName>
    </submittedName>
</protein>
<evidence type="ECO:0000313" key="1">
    <source>
        <dbReference type="EMBL" id="PIN15889.1"/>
    </source>
</evidence>
<dbReference type="EMBL" id="NKXS01001997">
    <property type="protein sequence ID" value="PIN15889.1"/>
    <property type="molecule type" value="Genomic_DNA"/>
</dbReference>
<evidence type="ECO:0000313" key="2">
    <source>
        <dbReference type="Proteomes" id="UP000231279"/>
    </source>
</evidence>
<keyword evidence="2" id="KW-1185">Reference proteome</keyword>
<comment type="caution">
    <text evidence="1">The sequence shown here is derived from an EMBL/GenBank/DDBJ whole genome shotgun (WGS) entry which is preliminary data.</text>
</comment>
<proteinExistence type="predicted"/>